<protein>
    <recommendedName>
        <fullName evidence="6">S-protein homolog</fullName>
    </recommendedName>
</protein>
<evidence type="ECO:0000256" key="1">
    <source>
        <dbReference type="ARBA" id="ARBA00004613"/>
    </source>
</evidence>
<reference evidence="7 8" key="1">
    <citation type="submission" date="2014-04" db="EMBL/GenBank/DDBJ databases">
        <authorList>
            <consortium name="International Citrus Genome Consortium"/>
            <person name="Gmitter F."/>
            <person name="Chen C."/>
            <person name="Farmerie W."/>
            <person name="Harkins T."/>
            <person name="Desany B."/>
            <person name="Mohiuddin M."/>
            <person name="Kodira C."/>
            <person name="Borodovsky M."/>
            <person name="Lomsadze A."/>
            <person name="Burns P."/>
            <person name="Jenkins J."/>
            <person name="Prochnik S."/>
            <person name="Shu S."/>
            <person name="Chapman J."/>
            <person name="Pitluck S."/>
            <person name="Schmutz J."/>
            <person name="Rokhsar D."/>
        </authorList>
    </citation>
    <scope>NUCLEOTIDE SEQUENCE</scope>
</reference>
<evidence type="ECO:0000313" key="7">
    <source>
        <dbReference type="EMBL" id="KDO55834.1"/>
    </source>
</evidence>
<evidence type="ECO:0000256" key="2">
    <source>
        <dbReference type="ARBA" id="ARBA00005581"/>
    </source>
</evidence>
<dbReference type="PANTHER" id="PTHR31232:SF43">
    <property type="entry name" value="S-PROTEIN HOMOLOG 29-RELATED"/>
    <property type="match status" value="1"/>
</dbReference>
<sequence>MSSLTKITLLLVLLVAGTSVMSNACFLFNKNYVQITNQLENGEDLTLHCKSKDNDLGEHVLHEDESYNFSFCQNVLAETLFFCTFEWSGQVHKFDIFDGSRDPCSHCNWRITHLAPCRDRCYKTFYRQYDFMRILYFN</sequence>
<keyword evidence="5 6" id="KW-0732">Signal</keyword>
<evidence type="ECO:0000256" key="5">
    <source>
        <dbReference type="ARBA" id="ARBA00022729"/>
    </source>
</evidence>
<evidence type="ECO:0000256" key="6">
    <source>
        <dbReference type="RuleBase" id="RU367044"/>
    </source>
</evidence>
<dbReference type="GO" id="GO:0060320">
    <property type="term" value="P:rejection of self pollen"/>
    <property type="evidence" value="ECO:0007669"/>
    <property type="project" value="UniProtKB-KW"/>
</dbReference>
<dbReference type="Pfam" id="PF05938">
    <property type="entry name" value="Self-incomp_S1"/>
    <property type="match status" value="1"/>
</dbReference>
<evidence type="ECO:0000256" key="4">
    <source>
        <dbReference type="ARBA" id="ARBA00022525"/>
    </source>
</evidence>
<dbReference type="PANTHER" id="PTHR31232">
    <property type="match status" value="1"/>
</dbReference>
<organism evidence="7 8">
    <name type="scientific">Citrus sinensis</name>
    <name type="common">Sweet orange</name>
    <name type="synonym">Citrus aurantium var. sinensis</name>
    <dbReference type="NCBI Taxonomy" id="2711"/>
    <lineage>
        <taxon>Eukaryota</taxon>
        <taxon>Viridiplantae</taxon>
        <taxon>Streptophyta</taxon>
        <taxon>Embryophyta</taxon>
        <taxon>Tracheophyta</taxon>
        <taxon>Spermatophyta</taxon>
        <taxon>Magnoliopsida</taxon>
        <taxon>eudicotyledons</taxon>
        <taxon>Gunneridae</taxon>
        <taxon>Pentapetalae</taxon>
        <taxon>rosids</taxon>
        <taxon>malvids</taxon>
        <taxon>Sapindales</taxon>
        <taxon>Rutaceae</taxon>
        <taxon>Aurantioideae</taxon>
        <taxon>Citrus</taxon>
    </lineage>
</organism>
<keyword evidence="4 6" id="KW-0964">Secreted</keyword>
<comment type="subcellular location">
    <subcellularLocation>
        <location evidence="1 6">Secreted</location>
    </subcellularLocation>
</comment>
<keyword evidence="8" id="KW-1185">Reference proteome</keyword>
<dbReference type="Proteomes" id="UP000027120">
    <property type="component" value="Unassembled WGS sequence"/>
</dbReference>
<evidence type="ECO:0000256" key="3">
    <source>
        <dbReference type="ARBA" id="ARBA00022471"/>
    </source>
</evidence>
<dbReference type="EMBL" id="KK784979">
    <property type="protein sequence ID" value="KDO55834.1"/>
    <property type="molecule type" value="Genomic_DNA"/>
</dbReference>
<dbReference type="eggNOG" id="ENOG502ST9X">
    <property type="taxonomic scope" value="Eukaryota"/>
</dbReference>
<evidence type="ECO:0000313" key="8">
    <source>
        <dbReference type="Proteomes" id="UP000027120"/>
    </source>
</evidence>
<accession>A0A067EKY1</accession>
<feature type="signal peptide" evidence="6">
    <location>
        <begin position="1"/>
        <end position="24"/>
    </location>
</feature>
<name>A0A067EKY1_CITSI</name>
<dbReference type="PaxDb" id="2711-XP_006487626.1"/>
<dbReference type="InterPro" id="IPR010264">
    <property type="entry name" value="Self-incomp_S1"/>
</dbReference>
<dbReference type="AlphaFoldDB" id="A0A067EKY1"/>
<feature type="chain" id="PRO_5025092407" description="S-protein homolog" evidence="6">
    <location>
        <begin position="25"/>
        <end position="138"/>
    </location>
</feature>
<dbReference type="GO" id="GO:0005576">
    <property type="term" value="C:extracellular region"/>
    <property type="evidence" value="ECO:0007669"/>
    <property type="project" value="UniProtKB-SubCell"/>
</dbReference>
<comment type="similarity">
    <text evidence="2 6">Belongs to the plant self-incompatibility (S1) protein family.</text>
</comment>
<gene>
    <name evidence="7" type="ORF">CISIN_1g039789mg</name>
</gene>
<keyword evidence="3 6" id="KW-0713">Self-incompatibility</keyword>
<proteinExistence type="inferred from homology"/>